<protein>
    <submittedName>
        <fullName evidence="2">ABC transporter permease</fullName>
    </submittedName>
</protein>
<feature type="transmembrane region" description="Helical" evidence="1">
    <location>
        <begin position="181"/>
        <end position="200"/>
    </location>
</feature>
<gene>
    <name evidence="2" type="ORF">I8J30_18840</name>
</gene>
<keyword evidence="3" id="KW-1185">Reference proteome</keyword>
<feature type="transmembrane region" description="Helical" evidence="1">
    <location>
        <begin position="59"/>
        <end position="77"/>
    </location>
</feature>
<dbReference type="PANTHER" id="PTHR36832:SF2">
    <property type="entry name" value="INTEGRAL MEMBRANE PROTEIN"/>
    <property type="match status" value="1"/>
</dbReference>
<feature type="transmembrane region" description="Helical" evidence="1">
    <location>
        <begin position="143"/>
        <end position="169"/>
    </location>
</feature>
<reference evidence="2 3" key="1">
    <citation type="submission" date="2021-04" db="EMBL/GenBank/DDBJ databases">
        <title>Paenibacillus sp. DLE-14 whole genome sequence.</title>
        <authorList>
            <person name="Ham Y.J."/>
        </authorList>
    </citation>
    <scope>NUCLEOTIDE SEQUENCE [LARGE SCALE GENOMIC DNA]</scope>
    <source>
        <strain evidence="2 3">DLE-14</strain>
    </source>
</reference>
<evidence type="ECO:0000256" key="1">
    <source>
        <dbReference type="SAM" id="Phobius"/>
    </source>
</evidence>
<keyword evidence="1" id="KW-0472">Membrane</keyword>
<feature type="transmembrane region" description="Helical" evidence="1">
    <location>
        <begin position="20"/>
        <end position="39"/>
    </location>
</feature>
<accession>A0ABS5CG27</accession>
<feature type="transmembrane region" description="Helical" evidence="1">
    <location>
        <begin position="114"/>
        <end position="131"/>
    </location>
</feature>
<comment type="caution">
    <text evidence="2">The sequence shown here is derived from an EMBL/GenBank/DDBJ whole genome shotgun (WGS) entry which is preliminary data.</text>
</comment>
<sequence>MRAYMSVFKLRISTGLQYRAAALAGIGTQFFFGFMFIMIFEAFYAHSTGQEPPMTLSQVITYTWLRQAFLALVMLWLRDNELFSLIKSGNIAYELCRPSSIYNFWYAKLLAQRLSSALLRCSPILLVTVFLPRPYRLELPPDWLTFLIFLAVLAVSMLMVVALSMLIYISVFITMSPGGSLLIFSVFGDFLAGMIVPIPLMPGWMQEIVYLLPFHWTVDFPFRVFTGDIDKPDALKGLAMQAAWLIALVAFGKFTMNRSLRRVVVQGG</sequence>
<keyword evidence="1" id="KW-0812">Transmembrane</keyword>
<evidence type="ECO:0000313" key="2">
    <source>
        <dbReference type="EMBL" id="MBP3964781.1"/>
    </source>
</evidence>
<evidence type="ECO:0000313" key="3">
    <source>
        <dbReference type="Proteomes" id="UP000673394"/>
    </source>
</evidence>
<dbReference type="PANTHER" id="PTHR36832">
    <property type="entry name" value="SLR1174 PROTEIN-RELATED"/>
    <property type="match status" value="1"/>
</dbReference>
<organism evidence="2 3">
    <name type="scientific">Paenibacillus lignilyticus</name>
    <dbReference type="NCBI Taxonomy" id="1172615"/>
    <lineage>
        <taxon>Bacteria</taxon>
        <taxon>Bacillati</taxon>
        <taxon>Bacillota</taxon>
        <taxon>Bacilli</taxon>
        <taxon>Bacillales</taxon>
        <taxon>Paenibacillaceae</taxon>
        <taxon>Paenibacillus</taxon>
    </lineage>
</organism>
<dbReference type="Proteomes" id="UP000673394">
    <property type="component" value="Unassembled WGS sequence"/>
</dbReference>
<proteinExistence type="predicted"/>
<name>A0ABS5CG27_9BACL</name>
<keyword evidence="1" id="KW-1133">Transmembrane helix</keyword>
<dbReference type="EMBL" id="JAGKSP010000007">
    <property type="protein sequence ID" value="MBP3964781.1"/>
    <property type="molecule type" value="Genomic_DNA"/>
</dbReference>
<feature type="transmembrane region" description="Helical" evidence="1">
    <location>
        <begin position="234"/>
        <end position="252"/>
    </location>
</feature>